<dbReference type="Pfam" id="PF00550">
    <property type="entry name" value="PP-binding"/>
    <property type="match status" value="1"/>
</dbReference>
<name>A0A089M707_9BACL</name>
<dbReference type="Gene3D" id="1.10.1200.10">
    <property type="entry name" value="ACP-like"/>
    <property type="match status" value="1"/>
</dbReference>
<gene>
    <name evidence="4" type="ORF">PGRAT_11450</name>
</gene>
<feature type="domain" description="Carrier" evidence="3">
    <location>
        <begin position="1"/>
        <end position="63"/>
    </location>
</feature>
<dbReference type="RefSeq" id="WP_025705610.1">
    <property type="nucleotide sequence ID" value="NZ_CP009287.1"/>
</dbReference>
<dbReference type="InterPro" id="IPR009081">
    <property type="entry name" value="PP-bd_ACP"/>
</dbReference>
<protein>
    <recommendedName>
        <fullName evidence="3">Carrier domain-containing protein</fullName>
    </recommendedName>
</protein>
<dbReference type="InterPro" id="IPR036736">
    <property type="entry name" value="ACP-like_sf"/>
</dbReference>
<reference evidence="4 5" key="1">
    <citation type="submission" date="2014-08" db="EMBL/GenBank/DDBJ databases">
        <title>Comparative genomics of the Paenibacillus odorifer group.</title>
        <authorList>
            <person name="den Bakker H.C."/>
            <person name="Tsai Y.-C."/>
            <person name="Martin N."/>
            <person name="Korlach J."/>
            <person name="Wiedmann M."/>
        </authorList>
    </citation>
    <scope>NUCLEOTIDE SEQUENCE [LARGE SCALE GENOMIC DNA]</scope>
    <source>
        <strain evidence="4 5">DSM 15220</strain>
    </source>
</reference>
<accession>A0A089M707</accession>
<keyword evidence="2" id="KW-0597">Phosphoprotein</keyword>
<dbReference type="EMBL" id="CP009287">
    <property type="protein sequence ID" value="AIQ68160.1"/>
    <property type="molecule type" value="Genomic_DNA"/>
</dbReference>
<sequence length="69" mass="7925">MDLPDSAAPDTDLMNSLGFDSIQLIQLIVNLETALDFEFEDQDMSMEHFLKLEDLVHLVEQRITEQTTL</sequence>
<dbReference type="PROSITE" id="PS00012">
    <property type="entry name" value="PHOSPHOPANTETHEINE"/>
    <property type="match status" value="1"/>
</dbReference>
<organism evidence="4 5">
    <name type="scientific">Paenibacillus graminis</name>
    <dbReference type="NCBI Taxonomy" id="189425"/>
    <lineage>
        <taxon>Bacteria</taxon>
        <taxon>Bacillati</taxon>
        <taxon>Bacillota</taxon>
        <taxon>Bacilli</taxon>
        <taxon>Bacillales</taxon>
        <taxon>Paenibacillaceae</taxon>
        <taxon>Paenibacillus</taxon>
    </lineage>
</organism>
<dbReference type="STRING" id="189425.PGRAT_11450"/>
<evidence type="ECO:0000256" key="2">
    <source>
        <dbReference type="ARBA" id="ARBA00022553"/>
    </source>
</evidence>
<evidence type="ECO:0000259" key="3">
    <source>
        <dbReference type="PROSITE" id="PS50075"/>
    </source>
</evidence>
<evidence type="ECO:0000313" key="4">
    <source>
        <dbReference type="EMBL" id="AIQ68160.1"/>
    </source>
</evidence>
<keyword evidence="1" id="KW-0596">Phosphopantetheine</keyword>
<evidence type="ECO:0000313" key="5">
    <source>
        <dbReference type="Proteomes" id="UP000029500"/>
    </source>
</evidence>
<dbReference type="Proteomes" id="UP000029500">
    <property type="component" value="Chromosome"/>
</dbReference>
<evidence type="ECO:0000256" key="1">
    <source>
        <dbReference type="ARBA" id="ARBA00022450"/>
    </source>
</evidence>
<dbReference type="KEGG" id="pgm:PGRAT_11450"/>
<dbReference type="PROSITE" id="PS50075">
    <property type="entry name" value="CARRIER"/>
    <property type="match status" value="1"/>
</dbReference>
<dbReference type="SUPFAM" id="SSF47336">
    <property type="entry name" value="ACP-like"/>
    <property type="match status" value="1"/>
</dbReference>
<dbReference type="HOGENOM" id="CLU_2771949_0_0_9"/>
<dbReference type="InterPro" id="IPR006162">
    <property type="entry name" value="Ppantetheine_attach_site"/>
</dbReference>
<dbReference type="AlphaFoldDB" id="A0A089M707"/>
<keyword evidence="5" id="KW-1185">Reference proteome</keyword>
<proteinExistence type="predicted"/>